<organism evidence="3">
    <name type="scientific">bioreactor metagenome</name>
    <dbReference type="NCBI Taxonomy" id="1076179"/>
    <lineage>
        <taxon>unclassified sequences</taxon>
        <taxon>metagenomes</taxon>
        <taxon>ecological metagenomes</taxon>
    </lineage>
</organism>
<dbReference type="EMBL" id="VSSQ01046713">
    <property type="protein sequence ID" value="MPN00670.1"/>
    <property type="molecule type" value="Genomic_DNA"/>
</dbReference>
<dbReference type="SMART" id="SM00998">
    <property type="entry name" value="ADSL_C"/>
    <property type="match status" value="1"/>
</dbReference>
<dbReference type="PANTHER" id="PTHR43172:SF1">
    <property type="entry name" value="ADENYLOSUCCINATE LYASE"/>
    <property type="match status" value="1"/>
</dbReference>
<dbReference type="PANTHER" id="PTHR43172">
    <property type="entry name" value="ADENYLOSUCCINATE LYASE"/>
    <property type="match status" value="1"/>
</dbReference>
<accession>A0A645EH73</accession>
<dbReference type="InterPro" id="IPR019468">
    <property type="entry name" value="AdenyloSucc_lyase_C"/>
</dbReference>
<protein>
    <submittedName>
        <fullName evidence="3">Adenylosuccinate lyase</fullName>
        <ecNumber evidence="3">4.3.2.2</ecNumber>
    </submittedName>
</protein>
<dbReference type="Pfam" id="PF10397">
    <property type="entry name" value="ADSL_C"/>
    <property type="match status" value="1"/>
</dbReference>
<dbReference type="GO" id="GO:0070626">
    <property type="term" value="F:(S)-2-(5-amino-1-(5-phospho-D-ribosyl)imidazole-4-carboxamido) succinate lyase (fumarate-forming) activity"/>
    <property type="evidence" value="ECO:0007669"/>
    <property type="project" value="TreeGrafter"/>
</dbReference>
<dbReference type="SUPFAM" id="SSF48557">
    <property type="entry name" value="L-aspartase-like"/>
    <property type="match status" value="1"/>
</dbReference>
<evidence type="ECO:0000256" key="1">
    <source>
        <dbReference type="ARBA" id="ARBA00023239"/>
    </source>
</evidence>
<dbReference type="Gene3D" id="1.20.200.10">
    <property type="entry name" value="Fumarase/aspartase (Central domain)"/>
    <property type="match status" value="1"/>
</dbReference>
<dbReference type="FunFam" id="1.10.40.30:FF:000007">
    <property type="entry name" value="Adenylosuccinate lyase"/>
    <property type="match status" value="1"/>
</dbReference>
<proteinExistence type="predicted"/>
<dbReference type="Gene3D" id="1.10.40.30">
    <property type="entry name" value="Fumarase/aspartase (C-terminal domain)"/>
    <property type="match status" value="1"/>
</dbReference>
<dbReference type="EC" id="4.3.2.2" evidence="3"/>
<reference evidence="3" key="1">
    <citation type="submission" date="2019-08" db="EMBL/GenBank/DDBJ databases">
        <authorList>
            <person name="Kucharzyk K."/>
            <person name="Murdoch R.W."/>
            <person name="Higgins S."/>
            <person name="Loffler F."/>
        </authorList>
    </citation>
    <scope>NUCLEOTIDE SEQUENCE</scope>
</reference>
<sequence>MPHKHNPIASENICGCSRVIRGYMISSYEDMALWHERDISHSSVERIILPDATTLLDYMLTRLKKVVNKLIVHEDKMIENINLTKGIIFSQQVLTQLINKGLSREESYDVVQKLANKSYNSKDEYFIDLLKTNSFIGRYLNAKEIDNCFDLKKFNKNVDDIYIRVGIDK</sequence>
<name>A0A645EH73_9ZZZZ</name>
<feature type="domain" description="Adenylosuccinate lyase C-terminal" evidence="2">
    <location>
        <begin position="85"/>
        <end position="166"/>
    </location>
</feature>
<keyword evidence="1 3" id="KW-0456">Lyase</keyword>
<gene>
    <name evidence="3" type="primary">purB_40</name>
    <name evidence="3" type="ORF">SDC9_147866</name>
</gene>
<evidence type="ECO:0000259" key="2">
    <source>
        <dbReference type="SMART" id="SM00998"/>
    </source>
</evidence>
<dbReference type="GO" id="GO:0044208">
    <property type="term" value="P:'de novo' AMP biosynthetic process"/>
    <property type="evidence" value="ECO:0007669"/>
    <property type="project" value="TreeGrafter"/>
</dbReference>
<dbReference type="GO" id="GO:0005829">
    <property type="term" value="C:cytosol"/>
    <property type="evidence" value="ECO:0007669"/>
    <property type="project" value="TreeGrafter"/>
</dbReference>
<dbReference type="InterPro" id="IPR008948">
    <property type="entry name" value="L-Aspartase-like"/>
</dbReference>
<dbReference type="AlphaFoldDB" id="A0A645EH73"/>
<evidence type="ECO:0000313" key="3">
    <source>
        <dbReference type="EMBL" id="MPN00670.1"/>
    </source>
</evidence>
<dbReference type="GO" id="GO:0004018">
    <property type="term" value="F:N6-(1,2-dicarboxyethyl)AMP AMP-lyase (fumarate-forming) activity"/>
    <property type="evidence" value="ECO:0007669"/>
    <property type="project" value="TreeGrafter"/>
</dbReference>
<comment type="caution">
    <text evidence="3">The sequence shown here is derived from an EMBL/GenBank/DDBJ whole genome shotgun (WGS) entry which is preliminary data.</text>
</comment>